<dbReference type="InterPro" id="IPR012674">
    <property type="entry name" value="Calycin"/>
</dbReference>
<dbReference type="Pfam" id="PF22036">
    <property type="entry name" value="MoaF_like"/>
    <property type="match status" value="1"/>
</dbReference>
<proteinExistence type="predicted"/>
<dbReference type="AlphaFoldDB" id="A0A930HXM6"/>
<protein>
    <recommendedName>
        <fullName evidence="1">MoaF-like domain-containing protein</fullName>
    </recommendedName>
</protein>
<name>A0A930HXM6_9BACT</name>
<accession>A0A930HXM6</accession>
<reference evidence="2" key="1">
    <citation type="submission" date="2020-04" db="EMBL/GenBank/DDBJ databases">
        <title>Deep metagenomics examines the oral microbiome during advanced dental caries in children, revealing novel taxa and co-occurrences with host molecules.</title>
        <authorList>
            <person name="Baker J.L."/>
            <person name="Morton J.T."/>
            <person name="Dinis M."/>
            <person name="Alvarez R."/>
            <person name="Tran N.C."/>
            <person name="Knight R."/>
            <person name="Edlund A."/>
        </authorList>
    </citation>
    <scope>NUCLEOTIDE SEQUENCE</scope>
    <source>
        <strain evidence="2">JCVI_25_bin.9</strain>
    </source>
</reference>
<dbReference type="EMBL" id="JABZSQ010000007">
    <property type="protein sequence ID" value="MBF1414115.1"/>
    <property type="molecule type" value="Genomic_DNA"/>
</dbReference>
<evidence type="ECO:0000259" key="1">
    <source>
        <dbReference type="Pfam" id="PF22036"/>
    </source>
</evidence>
<organism evidence="2 3">
    <name type="scientific">Prevotella histicola</name>
    <dbReference type="NCBI Taxonomy" id="470565"/>
    <lineage>
        <taxon>Bacteria</taxon>
        <taxon>Pseudomonadati</taxon>
        <taxon>Bacteroidota</taxon>
        <taxon>Bacteroidia</taxon>
        <taxon>Bacteroidales</taxon>
        <taxon>Prevotellaceae</taxon>
        <taxon>Prevotella</taxon>
    </lineage>
</organism>
<dbReference type="Proteomes" id="UP000757461">
    <property type="component" value="Unassembled WGS sequence"/>
</dbReference>
<dbReference type="RefSeq" id="WP_314694077.1">
    <property type="nucleotide sequence ID" value="NZ_CAUSFZ010000001.1"/>
</dbReference>
<evidence type="ECO:0000313" key="3">
    <source>
        <dbReference type="Proteomes" id="UP000757461"/>
    </source>
</evidence>
<feature type="domain" description="MoaF-like" evidence="1">
    <location>
        <begin position="35"/>
        <end position="122"/>
    </location>
</feature>
<sequence length="135" mass="15207">MKKNIITLTSLALLASACCCKQEKCNTQDHDITLIGHKATLSYPGLTANVKYLNDSTIYWKTTDEKDCVAEETNRMVMKKIDGAKFFVNWIEKDGTTVSQVIDVEKKTVEAFLSFDDAKGKRIAQMLEGTYELDK</sequence>
<dbReference type="Gene3D" id="2.40.128.20">
    <property type="match status" value="1"/>
</dbReference>
<gene>
    <name evidence="2" type="ORF">HXN33_00920</name>
</gene>
<evidence type="ECO:0000313" key="2">
    <source>
        <dbReference type="EMBL" id="MBF1414115.1"/>
    </source>
</evidence>
<dbReference type="InterPro" id="IPR053892">
    <property type="entry name" value="MoaF-like"/>
</dbReference>
<dbReference type="PROSITE" id="PS51257">
    <property type="entry name" value="PROKAR_LIPOPROTEIN"/>
    <property type="match status" value="1"/>
</dbReference>
<comment type="caution">
    <text evidence="2">The sequence shown here is derived from an EMBL/GenBank/DDBJ whole genome shotgun (WGS) entry which is preliminary data.</text>
</comment>